<keyword evidence="2" id="KW-1003">Cell membrane</keyword>
<dbReference type="PANTHER" id="PTHR42770">
    <property type="entry name" value="AMINO ACID TRANSPORTER-RELATED"/>
    <property type="match status" value="1"/>
</dbReference>
<proteinExistence type="predicted"/>
<evidence type="ECO:0000256" key="5">
    <source>
        <dbReference type="ARBA" id="ARBA00023136"/>
    </source>
</evidence>
<feature type="transmembrane region" description="Helical" evidence="6">
    <location>
        <begin position="101"/>
        <end position="128"/>
    </location>
</feature>
<accession>A0A1I6L8M5</accession>
<feature type="transmembrane region" description="Helical" evidence="6">
    <location>
        <begin position="436"/>
        <end position="454"/>
    </location>
</feature>
<dbReference type="RefSeq" id="WP_089836151.1">
    <property type="nucleotide sequence ID" value="NZ_FOZL01000001.1"/>
</dbReference>
<dbReference type="PANTHER" id="PTHR42770:SF11">
    <property type="entry name" value="INNER MEMBRANE TRANSPORT PROTEIN YBAT"/>
    <property type="match status" value="1"/>
</dbReference>
<dbReference type="OrthoDB" id="9762947at2"/>
<feature type="transmembrane region" description="Helical" evidence="6">
    <location>
        <begin position="344"/>
        <end position="365"/>
    </location>
</feature>
<feature type="transmembrane region" description="Helical" evidence="6">
    <location>
        <begin position="60"/>
        <end position="81"/>
    </location>
</feature>
<dbReference type="STRING" id="474950.SAMN05421771_0414"/>
<dbReference type="GO" id="GO:0022857">
    <property type="term" value="F:transmembrane transporter activity"/>
    <property type="evidence" value="ECO:0007669"/>
    <property type="project" value="InterPro"/>
</dbReference>
<feature type="transmembrane region" description="Helical" evidence="6">
    <location>
        <begin position="208"/>
        <end position="227"/>
    </location>
</feature>
<dbReference type="InterPro" id="IPR050367">
    <property type="entry name" value="APC_superfamily"/>
</dbReference>
<keyword evidence="4 6" id="KW-1133">Transmembrane helix</keyword>
<dbReference type="GO" id="GO:0005886">
    <property type="term" value="C:plasma membrane"/>
    <property type="evidence" value="ECO:0007669"/>
    <property type="project" value="UniProtKB-SubCell"/>
</dbReference>
<organism evidence="7 8">
    <name type="scientific">Granulicella pectinivorans</name>
    <dbReference type="NCBI Taxonomy" id="474950"/>
    <lineage>
        <taxon>Bacteria</taxon>
        <taxon>Pseudomonadati</taxon>
        <taxon>Acidobacteriota</taxon>
        <taxon>Terriglobia</taxon>
        <taxon>Terriglobales</taxon>
        <taxon>Acidobacteriaceae</taxon>
        <taxon>Granulicella</taxon>
    </lineage>
</organism>
<keyword evidence="8" id="KW-1185">Reference proteome</keyword>
<dbReference type="Pfam" id="PF13520">
    <property type="entry name" value="AA_permease_2"/>
    <property type="match status" value="1"/>
</dbReference>
<protein>
    <submittedName>
        <fullName evidence="7">Amino acid/polyamine/organocation transporter, APC superfamily</fullName>
    </submittedName>
</protein>
<evidence type="ECO:0000256" key="4">
    <source>
        <dbReference type="ARBA" id="ARBA00022989"/>
    </source>
</evidence>
<dbReference type="InterPro" id="IPR002293">
    <property type="entry name" value="AA/rel_permease1"/>
</dbReference>
<dbReference type="PIRSF" id="PIRSF006060">
    <property type="entry name" value="AA_transporter"/>
    <property type="match status" value="1"/>
</dbReference>
<feature type="transmembrane region" description="Helical" evidence="6">
    <location>
        <begin position="140"/>
        <end position="158"/>
    </location>
</feature>
<name>A0A1I6L8M5_9BACT</name>
<evidence type="ECO:0000256" key="1">
    <source>
        <dbReference type="ARBA" id="ARBA00004651"/>
    </source>
</evidence>
<dbReference type="Gene3D" id="1.20.1740.10">
    <property type="entry name" value="Amino acid/polyamine transporter I"/>
    <property type="match status" value="1"/>
</dbReference>
<feature type="transmembrane region" description="Helical" evidence="6">
    <location>
        <begin position="298"/>
        <end position="323"/>
    </location>
</feature>
<dbReference type="AlphaFoldDB" id="A0A1I6L8M5"/>
<sequence>MELEASGKAAIDQIPPSYRLKQNILSPLETLAQSVSTIAPSTTPTMTIPLVFALAGNGTWLAYALALAALTLVALTIAAFARHSSSPGSLYVYIRETLPPFYANLTALALFFAYVTTASSVIGGFVAYSYVVLGSVGKEVPSVLFALLAAAVSIAVAYRDIQISTRLMLWIEGISVLLIAVIVSITLVKHGLHVDPAQLHLTHVSPTGLRLGVMLALFSFVGFESATTLGEEARNPLTTIPQAVVRSAVFSGIFFAVCAYGLVLAFQGSNPALNDTAAPLNTLAIQAGLPFIGHIIDLGVLVSMFAATLACIIAGARVLMLMAHHGLAPRAFCRTHAANDTPGLAGLATGLLAVIPTAILCFRGVSGNDIYGYMGSVAVFGFLTAYGLIAAALPVHMHRRGHLTAPWIALSILSIAAVLAAMAGTIFPIPPAPYRYFPYLYLAYLVAGLIWYNFKAGQREAQAKP</sequence>
<evidence type="ECO:0000256" key="3">
    <source>
        <dbReference type="ARBA" id="ARBA00022692"/>
    </source>
</evidence>
<evidence type="ECO:0000256" key="2">
    <source>
        <dbReference type="ARBA" id="ARBA00022475"/>
    </source>
</evidence>
<keyword evidence="5 6" id="KW-0472">Membrane</keyword>
<comment type="subcellular location">
    <subcellularLocation>
        <location evidence="1">Cell membrane</location>
        <topology evidence="1">Multi-pass membrane protein</topology>
    </subcellularLocation>
</comment>
<keyword evidence="3 6" id="KW-0812">Transmembrane</keyword>
<reference evidence="7 8" key="1">
    <citation type="submission" date="2016-10" db="EMBL/GenBank/DDBJ databases">
        <authorList>
            <person name="de Groot N.N."/>
        </authorList>
    </citation>
    <scope>NUCLEOTIDE SEQUENCE [LARGE SCALE GENOMIC DNA]</scope>
    <source>
        <strain evidence="7 8">DSM 21001</strain>
    </source>
</reference>
<dbReference type="EMBL" id="FOZL01000001">
    <property type="protein sequence ID" value="SFR99762.1"/>
    <property type="molecule type" value="Genomic_DNA"/>
</dbReference>
<feature type="transmembrane region" description="Helical" evidence="6">
    <location>
        <begin position="248"/>
        <end position="266"/>
    </location>
</feature>
<evidence type="ECO:0000313" key="8">
    <source>
        <dbReference type="Proteomes" id="UP000199024"/>
    </source>
</evidence>
<evidence type="ECO:0000256" key="6">
    <source>
        <dbReference type="SAM" id="Phobius"/>
    </source>
</evidence>
<feature type="transmembrane region" description="Helical" evidence="6">
    <location>
        <begin position="407"/>
        <end position="430"/>
    </location>
</feature>
<feature type="transmembrane region" description="Helical" evidence="6">
    <location>
        <begin position="371"/>
        <end position="395"/>
    </location>
</feature>
<feature type="transmembrane region" description="Helical" evidence="6">
    <location>
        <begin position="167"/>
        <end position="188"/>
    </location>
</feature>
<gene>
    <name evidence="7" type="ORF">SAMN05421771_0414</name>
</gene>
<dbReference type="Proteomes" id="UP000199024">
    <property type="component" value="Unassembled WGS sequence"/>
</dbReference>
<evidence type="ECO:0000313" key="7">
    <source>
        <dbReference type="EMBL" id="SFR99762.1"/>
    </source>
</evidence>